<organism evidence="6 7">
    <name type="scientific">Globisporangium ultimum (strain ATCC 200006 / CBS 805.95 / DAOM BR144)</name>
    <name type="common">Pythium ultimum</name>
    <dbReference type="NCBI Taxonomy" id="431595"/>
    <lineage>
        <taxon>Eukaryota</taxon>
        <taxon>Sar</taxon>
        <taxon>Stramenopiles</taxon>
        <taxon>Oomycota</taxon>
        <taxon>Peronosporomycetes</taxon>
        <taxon>Pythiales</taxon>
        <taxon>Pythiaceae</taxon>
        <taxon>Globisporangium</taxon>
    </lineage>
</organism>
<dbReference type="EMBL" id="GL376631">
    <property type="status" value="NOT_ANNOTATED_CDS"/>
    <property type="molecule type" value="Genomic_DNA"/>
</dbReference>
<sequence length="126" mass="13682">MFAARRAFARSALLVNQRAIAGARAVHVEANKASVQAAIANERVLVFAKTYCPHCARVKALLNDLKTDFEVVELDERADGAEIQAILLELTKQRTVPNVFIKGQHIGGADATVALHADKKLVPLLQ</sequence>
<reference evidence="7" key="1">
    <citation type="journal article" date="2010" name="Genome Biol.">
        <title>Genome sequence of the necrotrophic plant pathogen Pythium ultimum reveals original pathogenicity mechanisms and effector repertoire.</title>
        <authorList>
            <person name="Levesque C.A."/>
            <person name="Brouwer H."/>
            <person name="Cano L."/>
            <person name="Hamilton J.P."/>
            <person name="Holt C."/>
            <person name="Huitema E."/>
            <person name="Raffaele S."/>
            <person name="Robideau G.P."/>
            <person name="Thines M."/>
            <person name="Win J."/>
            <person name="Zerillo M.M."/>
            <person name="Beakes G.W."/>
            <person name="Boore J.L."/>
            <person name="Busam D."/>
            <person name="Dumas B."/>
            <person name="Ferriera S."/>
            <person name="Fuerstenberg S.I."/>
            <person name="Gachon C.M."/>
            <person name="Gaulin E."/>
            <person name="Govers F."/>
            <person name="Grenville-Briggs L."/>
            <person name="Horner N."/>
            <person name="Hostetler J."/>
            <person name="Jiang R.H."/>
            <person name="Johnson J."/>
            <person name="Krajaejun T."/>
            <person name="Lin H."/>
            <person name="Meijer H.J."/>
            <person name="Moore B."/>
            <person name="Morris P."/>
            <person name="Phuntmart V."/>
            <person name="Puiu D."/>
            <person name="Shetty J."/>
            <person name="Stajich J.E."/>
            <person name="Tripathy S."/>
            <person name="Wawra S."/>
            <person name="van West P."/>
            <person name="Whitty B.R."/>
            <person name="Coutinho P.M."/>
            <person name="Henrissat B."/>
            <person name="Martin F."/>
            <person name="Thomas P.D."/>
            <person name="Tyler B.M."/>
            <person name="De Vries R.P."/>
            <person name="Kamoun S."/>
            <person name="Yandell M."/>
            <person name="Tisserat N."/>
            <person name="Buell C.R."/>
        </authorList>
    </citation>
    <scope>NUCLEOTIDE SEQUENCE</scope>
    <source>
        <strain evidence="7">DAOM:BR144</strain>
    </source>
</reference>
<dbReference type="FunFam" id="3.40.30.10:FF:000093">
    <property type="entry name" value="Glutaredoxin 2"/>
    <property type="match status" value="1"/>
</dbReference>
<dbReference type="InterPro" id="IPR014025">
    <property type="entry name" value="Glutaredoxin_subgr"/>
</dbReference>
<dbReference type="OMA" id="DSTHAQF"/>
<dbReference type="PROSITE" id="PS51354">
    <property type="entry name" value="GLUTAREDOXIN_2"/>
    <property type="match status" value="1"/>
</dbReference>
<dbReference type="PROSITE" id="PS00195">
    <property type="entry name" value="GLUTAREDOXIN_1"/>
    <property type="match status" value="1"/>
</dbReference>
<keyword evidence="1" id="KW-0813">Transport</keyword>
<evidence type="ECO:0000313" key="7">
    <source>
        <dbReference type="Proteomes" id="UP000019132"/>
    </source>
</evidence>
<keyword evidence="2" id="KW-0249">Electron transport</keyword>
<evidence type="ECO:0000256" key="3">
    <source>
        <dbReference type="ARBA" id="ARBA00023157"/>
    </source>
</evidence>
<dbReference type="EnsemblProtists" id="PYU1_T004377">
    <property type="protein sequence ID" value="PYU1_T004377"/>
    <property type="gene ID" value="PYU1_G004367"/>
</dbReference>
<dbReference type="InterPro" id="IPR011899">
    <property type="entry name" value="Glutaredoxin_euk/vir"/>
</dbReference>
<keyword evidence="3" id="KW-1015">Disulfide bond</keyword>
<protein>
    <recommendedName>
        <fullName evidence="5">Glutaredoxin domain-containing protein</fullName>
    </recommendedName>
</protein>
<dbReference type="InterPro" id="IPR011767">
    <property type="entry name" value="GLR_AS"/>
</dbReference>
<dbReference type="InParanoid" id="K3WHD5"/>
<dbReference type="PANTHER" id="PTHR45694">
    <property type="entry name" value="GLUTAREDOXIN 2"/>
    <property type="match status" value="1"/>
</dbReference>
<proteinExistence type="predicted"/>
<dbReference type="AlphaFoldDB" id="K3WHD5"/>
<evidence type="ECO:0000256" key="4">
    <source>
        <dbReference type="ARBA" id="ARBA00023284"/>
    </source>
</evidence>
<dbReference type="STRING" id="431595.K3WHD5"/>
<dbReference type="PANTHER" id="PTHR45694:SF18">
    <property type="entry name" value="GLUTAREDOXIN-1-RELATED"/>
    <property type="match status" value="1"/>
</dbReference>
<keyword evidence="4" id="KW-0676">Redox-active center</keyword>
<dbReference type="SUPFAM" id="SSF52833">
    <property type="entry name" value="Thioredoxin-like"/>
    <property type="match status" value="1"/>
</dbReference>
<dbReference type="GO" id="GO:0034599">
    <property type="term" value="P:cellular response to oxidative stress"/>
    <property type="evidence" value="ECO:0007669"/>
    <property type="project" value="TreeGrafter"/>
</dbReference>
<name>K3WHD5_GLOUD</name>
<reference evidence="6" key="3">
    <citation type="submission" date="2015-02" db="UniProtKB">
        <authorList>
            <consortium name="EnsemblProtists"/>
        </authorList>
    </citation>
    <scope>IDENTIFICATION</scope>
    <source>
        <strain evidence="6">DAOM BR144</strain>
    </source>
</reference>
<evidence type="ECO:0000256" key="2">
    <source>
        <dbReference type="ARBA" id="ARBA00022982"/>
    </source>
</evidence>
<dbReference type="VEuPathDB" id="FungiDB:PYU1_G004367"/>
<reference evidence="7" key="2">
    <citation type="submission" date="2010-04" db="EMBL/GenBank/DDBJ databases">
        <authorList>
            <person name="Buell R."/>
            <person name="Hamilton J."/>
            <person name="Hostetler J."/>
        </authorList>
    </citation>
    <scope>NUCLEOTIDE SEQUENCE [LARGE SCALE GENOMIC DNA]</scope>
    <source>
        <strain evidence="7">DAOM:BR144</strain>
    </source>
</reference>
<dbReference type="InterPro" id="IPR002109">
    <property type="entry name" value="Glutaredoxin"/>
</dbReference>
<evidence type="ECO:0000313" key="6">
    <source>
        <dbReference type="EnsemblProtists" id="PYU1_T004377"/>
    </source>
</evidence>
<dbReference type="Gene3D" id="3.40.30.10">
    <property type="entry name" value="Glutaredoxin"/>
    <property type="match status" value="1"/>
</dbReference>
<dbReference type="Pfam" id="PF00462">
    <property type="entry name" value="Glutaredoxin"/>
    <property type="match status" value="1"/>
</dbReference>
<dbReference type="InterPro" id="IPR036249">
    <property type="entry name" value="Thioredoxin-like_sf"/>
</dbReference>
<keyword evidence="7" id="KW-1185">Reference proteome</keyword>
<feature type="domain" description="Glutaredoxin" evidence="5">
    <location>
        <begin position="44"/>
        <end position="106"/>
    </location>
</feature>
<dbReference type="GO" id="GO:0005737">
    <property type="term" value="C:cytoplasm"/>
    <property type="evidence" value="ECO:0007669"/>
    <property type="project" value="TreeGrafter"/>
</dbReference>
<accession>K3WHD5</accession>
<dbReference type="Proteomes" id="UP000019132">
    <property type="component" value="Unassembled WGS sequence"/>
</dbReference>
<dbReference type="HOGENOM" id="CLU_026126_7_2_1"/>
<dbReference type="eggNOG" id="KOG1752">
    <property type="taxonomic scope" value="Eukaryota"/>
</dbReference>
<evidence type="ECO:0000259" key="5">
    <source>
        <dbReference type="Pfam" id="PF00462"/>
    </source>
</evidence>
<dbReference type="PRINTS" id="PR00160">
    <property type="entry name" value="GLUTAREDOXIN"/>
</dbReference>
<dbReference type="NCBIfam" id="TIGR02180">
    <property type="entry name" value="GRX_euk"/>
    <property type="match status" value="1"/>
</dbReference>
<evidence type="ECO:0000256" key="1">
    <source>
        <dbReference type="ARBA" id="ARBA00022448"/>
    </source>
</evidence>
<dbReference type="GO" id="GO:0015038">
    <property type="term" value="F:glutathione disulfide oxidoreductase activity"/>
    <property type="evidence" value="ECO:0007669"/>
    <property type="project" value="TreeGrafter"/>
</dbReference>
<dbReference type="CDD" id="cd03419">
    <property type="entry name" value="GRX_GRXh_1_2_like"/>
    <property type="match status" value="1"/>
</dbReference>